<organism evidence="1">
    <name type="scientific">marine sediment metagenome</name>
    <dbReference type="NCBI Taxonomy" id="412755"/>
    <lineage>
        <taxon>unclassified sequences</taxon>
        <taxon>metagenomes</taxon>
        <taxon>ecological metagenomes</taxon>
    </lineage>
</organism>
<reference evidence="1" key="1">
    <citation type="journal article" date="2015" name="Nature">
        <title>Complex archaea that bridge the gap between prokaryotes and eukaryotes.</title>
        <authorList>
            <person name="Spang A."/>
            <person name="Saw J.H."/>
            <person name="Jorgensen S.L."/>
            <person name="Zaremba-Niedzwiedzka K."/>
            <person name="Martijn J."/>
            <person name="Lind A.E."/>
            <person name="van Eijk R."/>
            <person name="Schleper C."/>
            <person name="Guy L."/>
            <person name="Ettema T.J."/>
        </authorList>
    </citation>
    <scope>NUCLEOTIDE SEQUENCE</scope>
</reference>
<dbReference type="EMBL" id="LAZR01059491">
    <property type="protein sequence ID" value="KKK67679.1"/>
    <property type="molecule type" value="Genomic_DNA"/>
</dbReference>
<feature type="non-terminal residue" evidence="1">
    <location>
        <position position="1"/>
    </location>
</feature>
<dbReference type="AlphaFoldDB" id="A0A0F8ZMP8"/>
<evidence type="ECO:0000313" key="1">
    <source>
        <dbReference type="EMBL" id="KKK67679.1"/>
    </source>
</evidence>
<comment type="caution">
    <text evidence="1">The sequence shown here is derived from an EMBL/GenBank/DDBJ whole genome shotgun (WGS) entry which is preliminary data.</text>
</comment>
<accession>A0A0F8ZMP8</accession>
<gene>
    <name evidence="1" type="ORF">LCGC14_2951650</name>
</gene>
<sequence length="109" mass="12277">IRLAPEFPCVFLIREDELVSQQRIHQTFEYELSLLAIAVDDDPDVGLDKAEHWAAEASFIATREPRNLGLTFVNDAKLMRSIPVSGPHTEGRRVGSVDVIQITYTIVQE</sequence>
<proteinExistence type="predicted"/>
<protein>
    <submittedName>
        <fullName evidence="1">Uncharacterized protein</fullName>
    </submittedName>
</protein>
<name>A0A0F8ZMP8_9ZZZZ</name>